<feature type="transmembrane region" description="Helical" evidence="6">
    <location>
        <begin position="392"/>
        <end position="412"/>
    </location>
</feature>
<accession>A0A1C4FJ65</accession>
<evidence type="ECO:0000256" key="1">
    <source>
        <dbReference type="ARBA" id="ARBA00004651"/>
    </source>
</evidence>
<dbReference type="OrthoDB" id="650636at2"/>
<evidence type="ECO:0000256" key="2">
    <source>
        <dbReference type="ARBA" id="ARBA00022475"/>
    </source>
</evidence>
<dbReference type="PANTHER" id="PTHR30250:SF11">
    <property type="entry name" value="O-ANTIGEN TRANSPORTER-RELATED"/>
    <property type="match status" value="1"/>
</dbReference>
<proteinExistence type="predicted"/>
<reference evidence="7 8" key="1">
    <citation type="submission" date="2016-08" db="EMBL/GenBank/DDBJ databases">
        <authorList>
            <person name="Seilhamer J.J."/>
        </authorList>
    </citation>
    <scope>NUCLEOTIDE SEQUENCE [LARGE SCALE GENOMIC DNA]</scope>
    <source>
        <strain evidence="7 8">A37T2</strain>
    </source>
</reference>
<evidence type="ECO:0000256" key="4">
    <source>
        <dbReference type="ARBA" id="ARBA00022989"/>
    </source>
</evidence>
<feature type="transmembrane region" description="Helical" evidence="6">
    <location>
        <begin position="21"/>
        <end position="38"/>
    </location>
</feature>
<feature type="transmembrane region" description="Helical" evidence="6">
    <location>
        <begin position="85"/>
        <end position="106"/>
    </location>
</feature>
<evidence type="ECO:0000256" key="3">
    <source>
        <dbReference type="ARBA" id="ARBA00022692"/>
    </source>
</evidence>
<comment type="subcellular location">
    <subcellularLocation>
        <location evidence="1">Cell membrane</location>
        <topology evidence="1">Multi-pass membrane protein</topology>
    </subcellularLocation>
</comment>
<keyword evidence="3 6" id="KW-0812">Transmembrane</keyword>
<dbReference type="Pfam" id="PF13440">
    <property type="entry name" value="Polysacc_synt_3"/>
    <property type="match status" value="1"/>
</dbReference>
<evidence type="ECO:0000313" key="8">
    <source>
        <dbReference type="Proteomes" id="UP000242818"/>
    </source>
</evidence>
<dbReference type="EMBL" id="FMAR01000014">
    <property type="protein sequence ID" value="SCC55683.1"/>
    <property type="molecule type" value="Genomic_DNA"/>
</dbReference>
<gene>
    <name evidence="7" type="ORF">GA0116948_11492</name>
</gene>
<feature type="transmembrane region" description="Helical" evidence="6">
    <location>
        <begin position="44"/>
        <end position="64"/>
    </location>
</feature>
<protein>
    <submittedName>
        <fullName evidence="7">Membrane protein involved in the export of O-antigen and teichoic acid</fullName>
    </submittedName>
</protein>
<dbReference type="Proteomes" id="UP000242818">
    <property type="component" value="Unassembled WGS sequence"/>
</dbReference>
<dbReference type="AlphaFoldDB" id="A0A1C4FJ65"/>
<feature type="transmembrane region" description="Helical" evidence="6">
    <location>
        <begin position="177"/>
        <end position="197"/>
    </location>
</feature>
<keyword evidence="5 6" id="KW-0472">Membrane</keyword>
<keyword evidence="4 6" id="KW-1133">Transmembrane helix</keyword>
<dbReference type="STRING" id="1335309.GA0116948_11492"/>
<sequence length="449" mass="50203">MSEQKYAYWLKSGFYSALQKFSVLLFGIGSVMVLNRSLPKADMGVWNLFLTGSAFVEVIRHSLIKNAVIKYLNSEDAATHAHINSAALSLNIIVTTLITILLVAFIVPLSDHLNAPALAQVMFCFIPGLVLLVPFSHFEWVQNANADFKGIFWAYLLRQGVTFTLIIIHLLSGHQMTLTALIIYFDIGLLAGVIISGSFAYKFLERRYIFEWKWIKKLWNFGGIVFGTNISSTLFRNTDQFIISSYIGPSSVALYGVCLRASNMVDLPSQVLADILFPKSAETMETGNYGKVAFYYEKAVGYVLAIATPVVIGICLLPKLALLVLGGKGYVEAAGILQITILYGLFLPFIKQFGTIMDSVGMPKVNFLVMTITAFCNVFICSFMTFRFGLPGAAYGTFISYAICFMITQVVMRKKIGTRFPNILRHAIQFYPEILPVLQQKILYKWKVR</sequence>
<feature type="transmembrane region" description="Helical" evidence="6">
    <location>
        <begin position="299"/>
        <end position="321"/>
    </location>
</feature>
<name>A0A1C4FJ65_9BACT</name>
<dbReference type="RefSeq" id="WP_089714399.1">
    <property type="nucleotide sequence ID" value="NZ_FMAR01000014.1"/>
</dbReference>
<keyword evidence="2" id="KW-1003">Cell membrane</keyword>
<evidence type="ECO:0000256" key="5">
    <source>
        <dbReference type="ARBA" id="ARBA00023136"/>
    </source>
</evidence>
<keyword evidence="8" id="KW-1185">Reference proteome</keyword>
<feature type="transmembrane region" description="Helical" evidence="6">
    <location>
        <begin position="333"/>
        <end position="353"/>
    </location>
</feature>
<dbReference type="GO" id="GO:0005886">
    <property type="term" value="C:plasma membrane"/>
    <property type="evidence" value="ECO:0007669"/>
    <property type="project" value="UniProtKB-SubCell"/>
</dbReference>
<dbReference type="InterPro" id="IPR050833">
    <property type="entry name" value="Poly_Biosynth_Transport"/>
</dbReference>
<evidence type="ECO:0000313" key="7">
    <source>
        <dbReference type="EMBL" id="SCC55683.1"/>
    </source>
</evidence>
<feature type="transmembrane region" description="Helical" evidence="6">
    <location>
        <begin position="365"/>
        <end position="386"/>
    </location>
</feature>
<evidence type="ECO:0000256" key="6">
    <source>
        <dbReference type="SAM" id="Phobius"/>
    </source>
</evidence>
<feature type="transmembrane region" description="Helical" evidence="6">
    <location>
        <begin position="118"/>
        <end position="138"/>
    </location>
</feature>
<dbReference type="PANTHER" id="PTHR30250">
    <property type="entry name" value="PST FAMILY PREDICTED COLANIC ACID TRANSPORTER"/>
    <property type="match status" value="1"/>
</dbReference>
<organism evidence="7 8">
    <name type="scientific">Chitinophaga costaii</name>
    <dbReference type="NCBI Taxonomy" id="1335309"/>
    <lineage>
        <taxon>Bacteria</taxon>
        <taxon>Pseudomonadati</taxon>
        <taxon>Bacteroidota</taxon>
        <taxon>Chitinophagia</taxon>
        <taxon>Chitinophagales</taxon>
        <taxon>Chitinophagaceae</taxon>
        <taxon>Chitinophaga</taxon>
    </lineage>
</organism>
<feature type="transmembrane region" description="Helical" evidence="6">
    <location>
        <begin position="150"/>
        <end position="171"/>
    </location>
</feature>